<sequence>MRLLNVSTLLVEEFNQRDVPPYAILSHTWEEEEVSLQDIQSGSAHSKIGYAKIQNCCKQAREDGFTHCWIDTCNIDKTSSAELSEAINSMFQWYKNSAVCYVYMSDFYLADHVLERHNSSGTNTVKGDDFHAFVFARARWWTRGWTLQELLAPGVVEFYDKDWTRIGTRTTLCKHISRASGIDEATLCGGDVMELNVAVRMSWAAGRQTARLEDEAYCLMGLFGVNMPLLYGEGRRAFMRLQEEIMRSTEDYTLFLWQLQ</sequence>
<dbReference type="AlphaFoldDB" id="A0A8K0W0N8"/>
<comment type="caution">
    <text evidence="3">The sequence shown here is derived from an EMBL/GenBank/DDBJ whole genome shotgun (WGS) entry which is preliminary data.</text>
</comment>
<reference evidence="3" key="1">
    <citation type="journal article" date="2021" name="Nat. Commun.">
        <title>Genetic determinants of endophytism in the Arabidopsis root mycobiome.</title>
        <authorList>
            <person name="Mesny F."/>
            <person name="Miyauchi S."/>
            <person name="Thiergart T."/>
            <person name="Pickel B."/>
            <person name="Atanasova L."/>
            <person name="Karlsson M."/>
            <person name="Huettel B."/>
            <person name="Barry K.W."/>
            <person name="Haridas S."/>
            <person name="Chen C."/>
            <person name="Bauer D."/>
            <person name="Andreopoulos W."/>
            <person name="Pangilinan J."/>
            <person name="LaButti K."/>
            <person name="Riley R."/>
            <person name="Lipzen A."/>
            <person name="Clum A."/>
            <person name="Drula E."/>
            <person name="Henrissat B."/>
            <person name="Kohler A."/>
            <person name="Grigoriev I.V."/>
            <person name="Martin F.M."/>
            <person name="Hacquard S."/>
        </authorList>
    </citation>
    <scope>NUCLEOTIDE SEQUENCE</scope>
    <source>
        <strain evidence="3">MPI-SDFR-AT-0120</strain>
    </source>
</reference>
<dbReference type="Pfam" id="PF06985">
    <property type="entry name" value="HET"/>
    <property type="match status" value="1"/>
</dbReference>
<evidence type="ECO:0000259" key="2">
    <source>
        <dbReference type="Pfam" id="PF26640"/>
    </source>
</evidence>
<dbReference type="Pfam" id="PF26640">
    <property type="entry name" value="DUF8212"/>
    <property type="match status" value="1"/>
</dbReference>
<dbReference type="Proteomes" id="UP000813461">
    <property type="component" value="Unassembled WGS sequence"/>
</dbReference>
<dbReference type="EMBL" id="JAGMVJ010000007">
    <property type="protein sequence ID" value="KAH7088930.1"/>
    <property type="molecule type" value="Genomic_DNA"/>
</dbReference>
<name>A0A8K0W0N8_9PLEO</name>
<proteinExistence type="predicted"/>
<accession>A0A8K0W0N8</accession>
<dbReference type="InterPro" id="IPR058525">
    <property type="entry name" value="DUF8212"/>
</dbReference>
<evidence type="ECO:0000259" key="1">
    <source>
        <dbReference type="Pfam" id="PF06985"/>
    </source>
</evidence>
<protein>
    <submittedName>
        <fullName evidence="3">Heterokaryon incompatibility protein-domain-containing protein</fullName>
    </submittedName>
</protein>
<dbReference type="PANTHER" id="PTHR10622:SF10">
    <property type="entry name" value="HET DOMAIN-CONTAINING PROTEIN"/>
    <property type="match status" value="1"/>
</dbReference>
<keyword evidence="4" id="KW-1185">Reference proteome</keyword>
<evidence type="ECO:0000313" key="4">
    <source>
        <dbReference type="Proteomes" id="UP000813461"/>
    </source>
</evidence>
<dbReference type="PANTHER" id="PTHR10622">
    <property type="entry name" value="HET DOMAIN-CONTAINING PROTEIN"/>
    <property type="match status" value="1"/>
</dbReference>
<gene>
    <name evidence="3" type="ORF">FB567DRAFT_559509</name>
</gene>
<feature type="domain" description="DUF8212" evidence="2">
    <location>
        <begin position="236"/>
        <end position="258"/>
    </location>
</feature>
<evidence type="ECO:0000313" key="3">
    <source>
        <dbReference type="EMBL" id="KAH7088930.1"/>
    </source>
</evidence>
<dbReference type="InterPro" id="IPR010730">
    <property type="entry name" value="HET"/>
</dbReference>
<organism evidence="3 4">
    <name type="scientific">Paraphoma chrysanthemicola</name>
    <dbReference type="NCBI Taxonomy" id="798071"/>
    <lineage>
        <taxon>Eukaryota</taxon>
        <taxon>Fungi</taxon>
        <taxon>Dikarya</taxon>
        <taxon>Ascomycota</taxon>
        <taxon>Pezizomycotina</taxon>
        <taxon>Dothideomycetes</taxon>
        <taxon>Pleosporomycetidae</taxon>
        <taxon>Pleosporales</taxon>
        <taxon>Pleosporineae</taxon>
        <taxon>Phaeosphaeriaceae</taxon>
        <taxon>Paraphoma</taxon>
    </lineage>
</organism>
<feature type="domain" description="Heterokaryon incompatibility" evidence="1">
    <location>
        <begin position="22"/>
        <end position="149"/>
    </location>
</feature>
<dbReference type="OrthoDB" id="20872at2759"/>